<keyword evidence="3" id="KW-1185">Reference proteome</keyword>
<dbReference type="EMBL" id="JACGWV010000001">
    <property type="protein sequence ID" value="MBA8809045.1"/>
    <property type="molecule type" value="Genomic_DNA"/>
</dbReference>
<evidence type="ECO:0000313" key="3">
    <source>
        <dbReference type="Proteomes" id="UP000540568"/>
    </source>
</evidence>
<accession>A0A7W3JA19</accession>
<dbReference type="AlphaFoldDB" id="A0A7W3JA19"/>
<protein>
    <submittedName>
        <fullName evidence="2">Uncharacterized protein</fullName>
    </submittedName>
</protein>
<organism evidence="2 3">
    <name type="scientific">Promicromonospora sukumoe</name>
    <dbReference type="NCBI Taxonomy" id="88382"/>
    <lineage>
        <taxon>Bacteria</taxon>
        <taxon>Bacillati</taxon>
        <taxon>Actinomycetota</taxon>
        <taxon>Actinomycetes</taxon>
        <taxon>Micrococcales</taxon>
        <taxon>Promicromonosporaceae</taxon>
        <taxon>Promicromonospora</taxon>
    </lineage>
</organism>
<name>A0A7W3JA19_9MICO</name>
<evidence type="ECO:0000313" key="2">
    <source>
        <dbReference type="EMBL" id="MBA8809045.1"/>
    </source>
</evidence>
<dbReference type="RefSeq" id="WP_246402585.1">
    <property type="nucleotide sequence ID" value="NZ_BAAATF010000003.1"/>
</dbReference>
<sequence>MTDQQPAVTSPSSGTTSDPTPDPTSGANPGRGGKPTDAWVLLLPPGWARFPTGEGQQRALDAAVEEVVARALPDSLPRDRAEPYRHMLRDELHKNLAAARDAGTGAVYLPTEPMEGVHIPASIAEIEVVSDAGTNPLQIVTSILGDGYEESELVELDGRPGVRVVHTEHQMKRDEDWPELSTRQVLYAVSRDETDGEWLVLSFSTVWNSTATERLAEALVFFFDAVMTTFRWAGPGTNLLNLPDRSVPGSV</sequence>
<gene>
    <name evidence="2" type="ORF">FHX71_002987</name>
</gene>
<feature type="region of interest" description="Disordered" evidence="1">
    <location>
        <begin position="1"/>
        <end position="39"/>
    </location>
</feature>
<comment type="caution">
    <text evidence="2">The sequence shown here is derived from an EMBL/GenBank/DDBJ whole genome shotgun (WGS) entry which is preliminary data.</text>
</comment>
<dbReference type="Proteomes" id="UP000540568">
    <property type="component" value="Unassembled WGS sequence"/>
</dbReference>
<feature type="compositionally biased region" description="Low complexity" evidence="1">
    <location>
        <begin position="9"/>
        <end position="26"/>
    </location>
</feature>
<proteinExistence type="predicted"/>
<evidence type="ECO:0000256" key="1">
    <source>
        <dbReference type="SAM" id="MobiDB-lite"/>
    </source>
</evidence>
<reference evidence="2 3" key="1">
    <citation type="submission" date="2020-07" db="EMBL/GenBank/DDBJ databases">
        <title>Sequencing the genomes of 1000 actinobacteria strains.</title>
        <authorList>
            <person name="Klenk H.-P."/>
        </authorList>
    </citation>
    <scope>NUCLEOTIDE SEQUENCE [LARGE SCALE GENOMIC DNA]</scope>
    <source>
        <strain evidence="2 3">DSM 44121</strain>
    </source>
</reference>